<keyword evidence="13" id="KW-0862">Zinc</keyword>
<feature type="domain" description="C2" evidence="14">
    <location>
        <begin position="173"/>
        <end position="301"/>
    </location>
</feature>
<dbReference type="PROSITE" id="PS50004">
    <property type="entry name" value="C2"/>
    <property type="match status" value="2"/>
</dbReference>
<dbReference type="GO" id="GO:0008270">
    <property type="term" value="F:zinc ion binding"/>
    <property type="evidence" value="ECO:0007669"/>
    <property type="project" value="UniProtKB-KW"/>
</dbReference>
<keyword evidence="6 12" id="KW-0472">Membrane</keyword>
<evidence type="ECO:0000256" key="7">
    <source>
        <dbReference type="ARBA" id="ARBA00023145"/>
    </source>
</evidence>
<dbReference type="PROSITE" id="PS50114">
    <property type="entry name" value="GATA_ZN_FINGER_2"/>
    <property type="match status" value="2"/>
</dbReference>
<dbReference type="Pfam" id="PF00168">
    <property type="entry name" value="C2"/>
    <property type="match status" value="2"/>
</dbReference>
<dbReference type="PROSITE" id="PS50222">
    <property type="entry name" value="EF_HAND_2"/>
    <property type="match status" value="1"/>
</dbReference>
<comment type="subcellular location">
    <subcellularLocation>
        <location evidence="12">Golgi apparatus membrane</location>
        <topology evidence="12">Peripheral membrane protein</topology>
        <orientation evidence="12">Cytoplasmic side</orientation>
    </subcellularLocation>
    <subcellularLocation>
        <location evidence="12">Endosome membrane</location>
        <topology evidence="12">Peripheral membrane protein</topology>
        <orientation evidence="12">Cytoplasmic side</orientation>
    </subcellularLocation>
</comment>
<dbReference type="SUPFAM" id="SSF47473">
    <property type="entry name" value="EF-hand"/>
    <property type="match status" value="1"/>
</dbReference>
<comment type="cofactor">
    <cofactor evidence="12">
        <name>pyruvate</name>
        <dbReference type="ChEBI" id="CHEBI:15361"/>
    </cofactor>
    <text evidence="12">Binds 1 pyruvoyl group covalently per subunit.</text>
</comment>
<feature type="domain" description="EF-hand" evidence="16">
    <location>
        <begin position="346"/>
        <end position="381"/>
    </location>
</feature>
<keyword evidence="13" id="KW-0479">Metal-binding</keyword>
<dbReference type="Proteomes" id="UP000789570">
    <property type="component" value="Unassembled WGS sequence"/>
</dbReference>
<dbReference type="GO" id="GO:0004609">
    <property type="term" value="F:phosphatidylserine decarboxylase activity"/>
    <property type="evidence" value="ECO:0007669"/>
    <property type="project" value="UniProtKB-UniRule"/>
</dbReference>
<feature type="chain" id="PRO_5040551550" description="Phosphatidylserine decarboxylase 2 alpha chain" evidence="12">
    <location>
        <begin position="773"/>
        <end position="988"/>
    </location>
</feature>
<dbReference type="Gene3D" id="1.10.238.10">
    <property type="entry name" value="EF-hand"/>
    <property type="match status" value="1"/>
</dbReference>
<feature type="site" description="Cleavage (non-hydrolytic); by autocatalysis" evidence="12">
    <location>
        <begin position="772"/>
        <end position="773"/>
    </location>
</feature>
<dbReference type="OrthoDB" id="5973539at2759"/>
<dbReference type="InterPro" id="IPR002048">
    <property type="entry name" value="EF_hand_dom"/>
</dbReference>
<evidence type="ECO:0000256" key="12">
    <source>
        <dbReference type="HAMAP-Rule" id="MF_03209"/>
    </source>
</evidence>
<keyword evidence="13" id="KW-0863">Zinc-finger</keyword>
<keyword evidence="18" id="KW-1185">Reference proteome</keyword>
<sequence length="988" mass="112459">MSEFNVVLRVNIIEAKDLAAKDRNGFSDPFITMNIDDATDQTQVVNKSLNPRWDAVFDHKIDPENPPKQIHMTCWDKDVFGRDYMGEIFISLENLWGNNNGCISYNDMLNLPQWYPLTTTRKSEDVSGQVLVKIGLIDKDNKFIDAREWNSFWRKINNLSIEEVPAPVVIEASPPTVKPTHARTDSLFTLSEIVGVVFLEIVCALDLPAEKNMTGLGFDMDPFVVVSFAKNTFRTKIIDHNLNPEWNEKLHFPVKRQECGFQIKFSVYDWDKFSQNDHVASKLYDIKPLIDRGLKNISKSQDLLKDMEDGLVEEVLPLNIHSKEKLAKKHNSKLVIKTKFIPYEQLRRQFWFALAKNYDSDGNNLLNYVELETMLSSLGSTLTQETISNFFTRFGRNPTKDALKFDEVVACLEQYLGDASISHHSADVNGEEADNEHLIYLQNCPICNRPNLDQLSETNIITHIAMCASSDWGNVDKFVTGDFVTESQAQRKWVSKVISKVGFGGYKIGGNNANIIVQDRLTGQLTEEKMATYVRLGIRLLYKGVGNVDSTTTKNLLESLSVKQGKKFNHPSSAGDINAFIRFHRLDVDEIADPLDSFKNFNEFFYRKLKPSARPCDSPKDPHVLVSPADCRMMAFPTITSSTELWIKGQNFSVAKLIDDESIAHRYEGGSLGIFRLAPQDYHRFHFPVEGELEPVKHIPGAYYTVNPMAIRSTLDVYGENKRAVCFINSPQFGKVAFVAIGAMMVGSIEFTSTPGSYVRRTDEHGYFAFGGSTVILLFEKGKMLWDEDLLANSKTCLETLRRKSQMDKNNYFQEIQNQCSYQGNFYNNINSYNYTQNCFYENLHIDPKLLQLNATNSYSAGQNYSPQPCYHMTSINLTDNFSETTCADCLITYAPTWRIRQDGKKVCNACGLYRRKYGSKRPLEVTREGKVRVKRRNISANQPKVCANCGISESTCWRRVGGERHCNACGLFAKINGQPRRVKKFFR</sequence>
<evidence type="ECO:0000256" key="2">
    <source>
        <dbReference type="ARBA" id="ARBA00022516"/>
    </source>
</evidence>
<dbReference type="GO" id="GO:0010008">
    <property type="term" value="C:endosome membrane"/>
    <property type="evidence" value="ECO:0007669"/>
    <property type="project" value="UniProtKB-SubCell"/>
</dbReference>
<comment type="function">
    <text evidence="12">Catalyzes the formation of phosphatidylethanolamine (PtdEtn) from phosphatidylserine (PtdSer). Plays a central role in phospholipid metabolism and in the interorganelle trafficking of phosphatidylserine.</text>
</comment>
<evidence type="ECO:0000256" key="4">
    <source>
        <dbReference type="ARBA" id="ARBA00022837"/>
    </source>
</evidence>
<dbReference type="InterPro" id="IPR011992">
    <property type="entry name" value="EF-hand-dom_pair"/>
</dbReference>
<keyword evidence="12" id="KW-0967">Endosome</keyword>
<evidence type="ECO:0000313" key="18">
    <source>
        <dbReference type="Proteomes" id="UP000789570"/>
    </source>
</evidence>
<accession>A0A9N9E5G9</accession>
<feature type="active site" description="Schiff-base intermediate with substrate; via pyruvic acid; for decarboxylase activity" evidence="12">
    <location>
        <position position="773"/>
    </location>
</feature>
<evidence type="ECO:0000259" key="15">
    <source>
        <dbReference type="PROSITE" id="PS50114"/>
    </source>
</evidence>
<dbReference type="PANTHER" id="PTHR10067:SF17">
    <property type="entry name" value="PHOSPHATIDYLSERINE DECARBOXYLASE PROENZYME 2"/>
    <property type="match status" value="1"/>
</dbReference>
<organism evidence="17 18">
    <name type="scientific">Funneliformis caledonium</name>
    <dbReference type="NCBI Taxonomy" id="1117310"/>
    <lineage>
        <taxon>Eukaryota</taxon>
        <taxon>Fungi</taxon>
        <taxon>Fungi incertae sedis</taxon>
        <taxon>Mucoromycota</taxon>
        <taxon>Glomeromycotina</taxon>
        <taxon>Glomeromycetes</taxon>
        <taxon>Glomerales</taxon>
        <taxon>Glomeraceae</taxon>
        <taxon>Funneliformis</taxon>
    </lineage>
</organism>
<feature type="chain" id="PRO_5040551551" description="Phosphatidylserine decarboxylase 2 beta chain" evidence="12">
    <location>
        <begin position="1"/>
        <end position="772"/>
    </location>
</feature>
<dbReference type="GO" id="GO:0006646">
    <property type="term" value="P:phosphatidylethanolamine biosynthetic process"/>
    <property type="evidence" value="ECO:0007669"/>
    <property type="project" value="UniProtKB-UniRule"/>
</dbReference>
<dbReference type="Pfam" id="PF00320">
    <property type="entry name" value="GATA"/>
    <property type="match status" value="2"/>
</dbReference>
<dbReference type="AlphaFoldDB" id="A0A9N9E5G9"/>
<dbReference type="Pfam" id="PF02666">
    <property type="entry name" value="PS_Dcarbxylase"/>
    <property type="match status" value="1"/>
</dbReference>
<dbReference type="InterPro" id="IPR013088">
    <property type="entry name" value="Znf_NHR/GATA"/>
</dbReference>
<dbReference type="NCBIfam" id="TIGR00163">
    <property type="entry name" value="PS_decarb"/>
    <property type="match status" value="1"/>
</dbReference>
<dbReference type="Gene3D" id="3.30.50.10">
    <property type="entry name" value="Erythroid Transcription Factor GATA-1, subunit A"/>
    <property type="match status" value="2"/>
</dbReference>
<comment type="PTM">
    <text evidence="12">Is synthesized initially as an inactive proenzyme. Formation of the active enzyme involves a self-maturation process in which the active site pyruvoyl group is generated from an internal serine residue via an autocatalytic post-translational modification. Two non-identical subunits are generated from the proenzyme in this reaction, and the pyruvate is formed at the N-terminus of the alpha chain, which is derived from the carboxyl end of the proenzyme. The autoendoproteolytic cleavage occurs by a canonical serine protease mechanism, in which the side chain hydroxyl group of the serine supplies its oxygen atom to form the C-terminus of the beta chain, while the remainder of the serine residue undergoes an oxidative deamination to produce ammonia and the pyruvoyl prosthetic group on the alpha chain. During this reaction, the Ser that is part of the protease active site of the proenzyme becomes the pyruvoyl prosthetic group, which constitutes an essential element of the active site of the mature decarboxylase.</text>
</comment>
<dbReference type="GO" id="GO:0005795">
    <property type="term" value="C:Golgi stack"/>
    <property type="evidence" value="ECO:0007669"/>
    <property type="project" value="UniProtKB-UniRule"/>
</dbReference>
<dbReference type="InterPro" id="IPR035892">
    <property type="entry name" value="C2_domain_sf"/>
</dbReference>
<gene>
    <name evidence="12" type="primary">PSD2</name>
    <name evidence="17" type="ORF">FCALED_LOCUS11456</name>
</gene>
<evidence type="ECO:0000256" key="13">
    <source>
        <dbReference type="PROSITE-ProRule" id="PRU00094"/>
    </source>
</evidence>
<keyword evidence="11 12" id="KW-0670">Pyruvate</keyword>
<feature type="active site" description="Charge relay system; for autoendoproteolytic cleavage activity" evidence="12">
    <location>
        <position position="686"/>
    </location>
</feature>
<dbReference type="SUPFAM" id="SSF49562">
    <property type="entry name" value="C2 domain (Calcium/lipid-binding domain, CaLB)"/>
    <property type="match status" value="2"/>
</dbReference>
<feature type="active site" description="Charge relay system; for autoendoproteolytic cleavage activity" evidence="12">
    <location>
        <position position="630"/>
    </location>
</feature>
<evidence type="ECO:0000259" key="16">
    <source>
        <dbReference type="PROSITE" id="PS50222"/>
    </source>
</evidence>
<dbReference type="InterPro" id="IPR000679">
    <property type="entry name" value="Znf_GATA"/>
</dbReference>
<evidence type="ECO:0000259" key="14">
    <source>
        <dbReference type="PROSITE" id="PS50004"/>
    </source>
</evidence>
<comment type="similarity">
    <text evidence="12">Belongs to the phosphatidylserine decarboxylase family. PSD-B subfamily. Eukaryotic type II sub-subfamily.</text>
</comment>
<dbReference type="GO" id="GO:0000139">
    <property type="term" value="C:Golgi membrane"/>
    <property type="evidence" value="ECO:0007669"/>
    <property type="project" value="UniProtKB-SubCell"/>
</dbReference>
<keyword evidence="7 12" id="KW-0865">Zymogen</keyword>
<evidence type="ECO:0000256" key="10">
    <source>
        <dbReference type="ARBA" id="ARBA00023264"/>
    </source>
</evidence>
<comment type="pathway">
    <text evidence="1">Lipid metabolism.</text>
</comment>
<keyword evidence="12" id="KW-0333">Golgi apparatus</keyword>
<reference evidence="17" key="1">
    <citation type="submission" date="2021-06" db="EMBL/GenBank/DDBJ databases">
        <authorList>
            <person name="Kallberg Y."/>
            <person name="Tangrot J."/>
            <person name="Rosling A."/>
        </authorList>
    </citation>
    <scope>NUCLEOTIDE SEQUENCE</scope>
    <source>
        <strain evidence="17">UK204</strain>
    </source>
</reference>
<evidence type="ECO:0000256" key="8">
    <source>
        <dbReference type="ARBA" id="ARBA00023209"/>
    </source>
</evidence>
<feature type="domain" description="GATA-type" evidence="15">
    <location>
        <begin position="881"/>
        <end position="937"/>
    </location>
</feature>
<dbReference type="GO" id="GO:0006355">
    <property type="term" value="P:regulation of DNA-templated transcription"/>
    <property type="evidence" value="ECO:0007669"/>
    <property type="project" value="InterPro"/>
</dbReference>
<dbReference type="InterPro" id="IPR033179">
    <property type="entry name" value="PSD_type2_pro"/>
</dbReference>
<dbReference type="Gene3D" id="2.60.40.150">
    <property type="entry name" value="C2 domain"/>
    <property type="match status" value="2"/>
</dbReference>
<dbReference type="InterPro" id="IPR000008">
    <property type="entry name" value="C2_dom"/>
</dbReference>
<feature type="domain" description="C2" evidence="14">
    <location>
        <begin position="1"/>
        <end position="105"/>
    </location>
</feature>
<evidence type="ECO:0000256" key="1">
    <source>
        <dbReference type="ARBA" id="ARBA00005189"/>
    </source>
</evidence>
<keyword evidence="9 12" id="KW-0456">Lyase</keyword>
<feature type="active site" description="Charge relay system; for autoendoproteolytic cleavage activity" evidence="12">
    <location>
        <position position="773"/>
    </location>
</feature>
<dbReference type="GO" id="GO:0005509">
    <property type="term" value="F:calcium ion binding"/>
    <property type="evidence" value="ECO:0007669"/>
    <property type="project" value="InterPro"/>
</dbReference>
<dbReference type="EMBL" id="CAJVPQ010004844">
    <property type="protein sequence ID" value="CAG8659099.1"/>
    <property type="molecule type" value="Genomic_DNA"/>
</dbReference>
<dbReference type="GO" id="GO:0043565">
    <property type="term" value="F:sequence-specific DNA binding"/>
    <property type="evidence" value="ECO:0007669"/>
    <property type="project" value="InterPro"/>
</dbReference>
<dbReference type="PROSITE" id="PS00018">
    <property type="entry name" value="EF_HAND_1"/>
    <property type="match status" value="1"/>
</dbReference>
<evidence type="ECO:0000256" key="3">
    <source>
        <dbReference type="ARBA" id="ARBA00022793"/>
    </source>
</evidence>
<keyword evidence="4" id="KW-0106">Calcium</keyword>
<proteinExistence type="inferred from homology"/>
<keyword evidence="3 12" id="KW-0210">Decarboxylase</keyword>
<dbReference type="InterPro" id="IPR018247">
    <property type="entry name" value="EF_Hand_1_Ca_BS"/>
</dbReference>
<comment type="caution">
    <text evidence="17">The sequence shown here is derived from an EMBL/GenBank/DDBJ whole genome shotgun (WGS) entry which is preliminary data.</text>
</comment>
<feature type="modified residue" description="Pyruvic acid (Ser); by autocatalysis" evidence="12">
    <location>
        <position position="773"/>
    </location>
</feature>
<dbReference type="EC" id="4.1.1.65" evidence="12"/>
<dbReference type="PANTHER" id="PTHR10067">
    <property type="entry name" value="PHOSPHATIDYLSERINE DECARBOXYLASE"/>
    <property type="match status" value="1"/>
</dbReference>
<evidence type="ECO:0000256" key="9">
    <source>
        <dbReference type="ARBA" id="ARBA00023239"/>
    </source>
</evidence>
<evidence type="ECO:0000256" key="6">
    <source>
        <dbReference type="ARBA" id="ARBA00023136"/>
    </source>
</evidence>
<evidence type="ECO:0000313" key="17">
    <source>
        <dbReference type="EMBL" id="CAG8659099.1"/>
    </source>
</evidence>
<name>A0A9N9E5G9_9GLOM</name>
<keyword evidence="5 12" id="KW-0443">Lipid metabolism</keyword>
<dbReference type="InterPro" id="IPR033177">
    <property type="entry name" value="PSD-B"/>
</dbReference>
<dbReference type="GO" id="GO:0016540">
    <property type="term" value="P:protein autoprocessing"/>
    <property type="evidence" value="ECO:0007669"/>
    <property type="project" value="UniProtKB-UniRule"/>
</dbReference>
<dbReference type="CDD" id="cd00202">
    <property type="entry name" value="ZnF_GATA"/>
    <property type="match status" value="2"/>
</dbReference>
<comment type="catalytic activity">
    <reaction evidence="12">
        <text>a 1,2-diacyl-sn-glycero-3-phospho-L-serine + H(+) = a 1,2-diacyl-sn-glycero-3-phosphoethanolamine + CO2</text>
        <dbReference type="Rhea" id="RHEA:20828"/>
        <dbReference type="ChEBI" id="CHEBI:15378"/>
        <dbReference type="ChEBI" id="CHEBI:16526"/>
        <dbReference type="ChEBI" id="CHEBI:57262"/>
        <dbReference type="ChEBI" id="CHEBI:64612"/>
        <dbReference type="EC" id="4.1.1.65"/>
    </reaction>
</comment>
<feature type="domain" description="GATA-type" evidence="15">
    <location>
        <begin position="941"/>
        <end position="981"/>
    </location>
</feature>
<comment type="domain">
    <text evidence="12">The C2 domains have an essential, but non-catalytic function. They may facilitate interactions with other proteins and are required for lipid transport function.</text>
</comment>
<dbReference type="SMART" id="SM00401">
    <property type="entry name" value="ZnF_GATA"/>
    <property type="match status" value="2"/>
</dbReference>
<evidence type="ECO:0000256" key="11">
    <source>
        <dbReference type="ARBA" id="ARBA00023317"/>
    </source>
</evidence>
<comment type="pathway">
    <text evidence="12">Phospholipid metabolism; phosphatidylethanolamine biosynthesis; phosphatidylethanolamine from CDP-diacylglycerol: step 2/2.</text>
</comment>
<keyword evidence="2 12" id="KW-0444">Lipid biosynthesis</keyword>
<comment type="subunit">
    <text evidence="12">Heterodimer of a large membrane-associated beta subunit and a small pyruvoyl-containing alpha subunit.</text>
</comment>
<dbReference type="SUPFAM" id="SSF57716">
    <property type="entry name" value="Glucocorticoid receptor-like (DNA-binding domain)"/>
    <property type="match status" value="2"/>
</dbReference>
<dbReference type="SMART" id="SM00239">
    <property type="entry name" value="C2"/>
    <property type="match status" value="2"/>
</dbReference>
<evidence type="ECO:0000256" key="5">
    <source>
        <dbReference type="ARBA" id="ARBA00023098"/>
    </source>
</evidence>
<keyword evidence="8 12" id="KW-0594">Phospholipid biosynthesis</keyword>
<dbReference type="InterPro" id="IPR003817">
    <property type="entry name" value="PS_Dcarbxylase"/>
</dbReference>
<dbReference type="HAMAP" id="MF_00663">
    <property type="entry name" value="PS_decarb_PSD_B_type2"/>
    <property type="match status" value="1"/>
</dbReference>
<protein>
    <recommendedName>
        <fullName evidence="12">Phosphatidylserine decarboxylase proenzyme 2</fullName>
        <ecNumber evidence="12">4.1.1.65</ecNumber>
    </recommendedName>
    <component>
        <recommendedName>
            <fullName evidence="12">Phosphatidylserine decarboxylase 2 beta chain</fullName>
        </recommendedName>
    </component>
    <component>
        <recommendedName>
            <fullName evidence="12">Phosphatidylserine decarboxylase 2 alpha chain</fullName>
        </recommendedName>
    </component>
</protein>
<keyword evidence="10 12" id="KW-1208">Phospholipid metabolism</keyword>